<dbReference type="EMBL" id="CAJVPZ010044501">
    <property type="protein sequence ID" value="CAG8767646.1"/>
    <property type="molecule type" value="Genomic_DNA"/>
</dbReference>
<dbReference type="Proteomes" id="UP000789396">
    <property type="component" value="Unassembled WGS sequence"/>
</dbReference>
<dbReference type="OrthoDB" id="410381at2759"/>
<evidence type="ECO:0000313" key="1">
    <source>
        <dbReference type="EMBL" id="CAG8767646.1"/>
    </source>
</evidence>
<organism evidence="1 2">
    <name type="scientific">Racocetra fulgida</name>
    <dbReference type="NCBI Taxonomy" id="60492"/>
    <lineage>
        <taxon>Eukaryota</taxon>
        <taxon>Fungi</taxon>
        <taxon>Fungi incertae sedis</taxon>
        <taxon>Mucoromycota</taxon>
        <taxon>Glomeromycotina</taxon>
        <taxon>Glomeromycetes</taxon>
        <taxon>Diversisporales</taxon>
        <taxon>Gigasporaceae</taxon>
        <taxon>Racocetra</taxon>
    </lineage>
</organism>
<dbReference type="SUPFAM" id="SSF56219">
    <property type="entry name" value="DNase I-like"/>
    <property type="match status" value="1"/>
</dbReference>
<feature type="non-terminal residue" evidence="1">
    <location>
        <position position="389"/>
    </location>
</feature>
<keyword evidence="2" id="KW-1185">Reference proteome</keyword>
<name>A0A9N9J7Q1_9GLOM</name>
<protein>
    <submittedName>
        <fullName evidence="1">1086_t:CDS:1</fullName>
    </submittedName>
</protein>
<sequence length="389" mass="45201">GYNLDVINLQETYLSQQNIEYIKKNIWKHESFWTSKVAILAGNKNIHFKNVEEIENGITASFLHNNRAIQVTNIYVPFNDDRRDFFNNWIPGKRENSVNVIVGEFNTSIGSIYSQNLNQLSDFTNVVKIVGEKSLINCRQKNFPSAMKLDYIFIDNDYANFCQKIKTHFRFSKPLVVCTLETVIWRLNKKLLDVPIVEKRINKEITSVNSVLEWDHLKKNLQSVFCHYKHKAFEKQNDKSTDFDLTWSDVSSDISHLEDHKIQEDLIKAGWGEKKERSTSKIQDPSDPTSNNPINILSYIKTYYQELFKKDNIDSNLARKITDELPSITEDQNNSLIETITCEEVSNTIAQLKNDKSPGIDGLPFEFYKKFQEKLVPLLGKIFNQILKT</sequence>
<reference evidence="1" key="1">
    <citation type="submission" date="2021-06" db="EMBL/GenBank/DDBJ databases">
        <authorList>
            <person name="Kallberg Y."/>
            <person name="Tangrot J."/>
            <person name="Rosling A."/>
        </authorList>
    </citation>
    <scope>NUCLEOTIDE SEQUENCE</scope>
    <source>
        <strain evidence="1">IN212</strain>
    </source>
</reference>
<gene>
    <name evidence="1" type="ORF">RFULGI_LOCUS14817</name>
</gene>
<dbReference type="Gene3D" id="3.60.10.10">
    <property type="entry name" value="Endonuclease/exonuclease/phosphatase"/>
    <property type="match status" value="1"/>
</dbReference>
<proteinExistence type="predicted"/>
<dbReference type="PANTHER" id="PTHR19446">
    <property type="entry name" value="REVERSE TRANSCRIPTASES"/>
    <property type="match status" value="1"/>
</dbReference>
<feature type="non-terminal residue" evidence="1">
    <location>
        <position position="1"/>
    </location>
</feature>
<accession>A0A9N9J7Q1</accession>
<dbReference type="AlphaFoldDB" id="A0A9N9J7Q1"/>
<comment type="caution">
    <text evidence="1">The sequence shown here is derived from an EMBL/GenBank/DDBJ whole genome shotgun (WGS) entry which is preliminary data.</text>
</comment>
<evidence type="ECO:0000313" key="2">
    <source>
        <dbReference type="Proteomes" id="UP000789396"/>
    </source>
</evidence>
<dbReference type="InterPro" id="IPR036691">
    <property type="entry name" value="Endo/exonu/phosph_ase_sf"/>
</dbReference>